<dbReference type="PANTHER" id="PTHR33143:SF6">
    <property type="entry name" value="OS08G0102900 PROTEIN"/>
    <property type="match status" value="1"/>
</dbReference>
<evidence type="ECO:0000259" key="2">
    <source>
        <dbReference type="Pfam" id="PF05678"/>
    </source>
</evidence>
<dbReference type="AlphaFoldDB" id="A0AAQ3Q4R9"/>
<feature type="compositionally biased region" description="Pro residues" evidence="1">
    <location>
        <begin position="156"/>
        <end position="165"/>
    </location>
</feature>
<dbReference type="Proteomes" id="UP001327560">
    <property type="component" value="Chromosome 2"/>
</dbReference>
<feature type="region of interest" description="Disordered" evidence="1">
    <location>
        <begin position="1"/>
        <end position="54"/>
    </location>
</feature>
<feature type="compositionally biased region" description="Polar residues" evidence="1">
    <location>
        <begin position="1"/>
        <end position="14"/>
    </location>
</feature>
<dbReference type="GO" id="GO:0005634">
    <property type="term" value="C:nucleus"/>
    <property type="evidence" value="ECO:0007669"/>
    <property type="project" value="TreeGrafter"/>
</dbReference>
<dbReference type="PANTHER" id="PTHR33143">
    <property type="entry name" value="F16F4.1 PROTEIN-RELATED"/>
    <property type="match status" value="1"/>
</dbReference>
<reference evidence="3 4" key="1">
    <citation type="submission" date="2023-10" db="EMBL/GenBank/DDBJ databases">
        <title>Chromosome-scale genome assembly provides insights into flower coloration mechanisms of Canna indica.</title>
        <authorList>
            <person name="Li C."/>
        </authorList>
    </citation>
    <scope>NUCLEOTIDE SEQUENCE [LARGE SCALE GENOMIC DNA]</scope>
    <source>
        <tissue evidence="3">Flower</tissue>
    </source>
</reference>
<accession>A0AAQ3Q4R9</accession>
<organism evidence="3 4">
    <name type="scientific">Canna indica</name>
    <name type="common">Indian-shot</name>
    <dbReference type="NCBI Taxonomy" id="4628"/>
    <lineage>
        <taxon>Eukaryota</taxon>
        <taxon>Viridiplantae</taxon>
        <taxon>Streptophyta</taxon>
        <taxon>Embryophyta</taxon>
        <taxon>Tracheophyta</taxon>
        <taxon>Spermatophyta</taxon>
        <taxon>Magnoliopsida</taxon>
        <taxon>Liliopsida</taxon>
        <taxon>Zingiberales</taxon>
        <taxon>Cannaceae</taxon>
        <taxon>Canna</taxon>
    </lineage>
</organism>
<feature type="domain" description="VQ" evidence="2">
    <location>
        <begin position="60"/>
        <end position="85"/>
    </location>
</feature>
<feature type="compositionally biased region" description="Low complexity" evidence="1">
    <location>
        <begin position="29"/>
        <end position="46"/>
    </location>
</feature>
<sequence length="223" mass="23952">MTHSIQDQVNSPLPTSLKIHKDSRLIHKSSSSSSSNSSTISTATTTNHQPSRRQPVIIYTHSPEIIHTTPGDFKALVQKLTGKPQSTDNANDSSSSDTPSPPQLSNTSRKNKKAKLPATIDDSTSTSENCGFDRDRNFNCSLLQSNNMLSSASFDPPLPPPPPPNSSMTETPLFSACSQDLYSFPNAYFGCADSTPFLPSTQNANGGALSPSVIEALQAYHEL</sequence>
<gene>
    <name evidence="3" type="ORF">Cni_G06441</name>
</gene>
<feature type="region of interest" description="Disordered" evidence="1">
    <location>
        <begin position="82"/>
        <end position="131"/>
    </location>
</feature>
<proteinExistence type="predicted"/>
<name>A0AAQ3Q4R9_9LILI</name>
<evidence type="ECO:0000313" key="4">
    <source>
        <dbReference type="Proteomes" id="UP001327560"/>
    </source>
</evidence>
<dbReference type="EMBL" id="CP136891">
    <property type="protein sequence ID" value="WOK97733.1"/>
    <property type="molecule type" value="Genomic_DNA"/>
</dbReference>
<keyword evidence="4" id="KW-1185">Reference proteome</keyword>
<dbReference type="InterPro" id="IPR039607">
    <property type="entry name" value="VQ_8/17/18/20/21/25"/>
</dbReference>
<evidence type="ECO:0000313" key="3">
    <source>
        <dbReference type="EMBL" id="WOK97733.1"/>
    </source>
</evidence>
<feature type="compositionally biased region" description="Low complexity" evidence="1">
    <location>
        <begin position="86"/>
        <end position="98"/>
    </location>
</feature>
<dbReference type="InterPro" id="IPR008889">
    <property type="entry name" value="VQ"/>
</dbReference>
<dbReference type="Pfam" id="PF05678">
    <property type="entry name" value="VQ"/>
    <property type="match status" value="1"/>
</dbReference>
<feature type="region of interest" description="Disordered" evidence="1">
    <location>
        <begin position="151"/>
        <end position="171"/>
    </location>
</feature>
<evidence type="ECO:0000256" key="1">
    <source>
        <dbReference type="SAM" id="MobiDB-lite"/>
    </source>
</evidence>
<protein>
    <recommendedName>
        <fullName evidence="2">VQ domain-containing protein</fullName>
    </recommendedName>
</protein>